<comment type="caution">
    <text evidence="1">The sequence shown here is derived from an EMBL/GenBank/DDBJ whole genome shotgun (WGS) entry which is preliminary data.</text>
</comment>
<keyword evidence="2" id="KW-1185">Reference proteome</keyword>
<dbReference type="RefSeq" id="WP_150011542.1">
    <property type="nucleotide sequence ID" value="NZ_VWSG01000004.1"/>
</dbReference>
<evidence type="ECO:0000313" key="1">
    <source>
        <dbReference type="EMBL" id="KAA5535477.1"/>
    </source>
</evidence>
<protein>
    <submittedName>
        <fullName evidence="1">Uncharacterized protein</fullName>
    </submittedName>
</protein>
<gene>
    <name evidence="1" type="ORF">F0460_06755</name>
</gene>
<accession>A0A5M6CKE1</accession>
<name>A0A5M6CKE1_9FLAO</name>
<dbReference type="AlphaFoldDB" id="A0A5M6CKE1"/>
<dbReference type="EMBL" id="VWSG01000004">
    <property type="protein sequence ID" value="KAA5535477.1"/>
    <property type="molecule type" value="Genomic_DNA"/>
</dbReference>
<organism evidence="1 2">
    <name type="scientific">Paenimyroides baculatum</name>
    <dbReference type="NCBI Taxonomy" id="2608000"/>
    <lineage>
        <taxon>Bacteria</taxon>
        <taxon>Pseudomonadati</taxon>
        <taxon>Bacteroidota</taxon>
        <taxon>Flavobacteriia</taxon>
        <taxon>Flavobacteriales</taxon>
        <taxon>Flavobacteriaceae</taxon>
        <taxon>Paenimyroides</taxon>
    </lineage>
</organism>
<reference evidence="1 2" key="1">
    <citation type="submission" date="2019-09" db="EMBL/GenBank/DDBJ databases">
        <title>Genome sequence and assembly of Flavobacterium sp.</title>
        <authorList>
            <person name="Chhetri G."/>
        </authorList>
    </citation>
    <scope>NUCLEOTIDE SEQUENCE [LARGE SCALE GENOMIC DNA]</scope>
    <source>
        <strain evidence="1 2">SNL9</strain>
    </source>
</reference>
<dbReference type="Proteomes" id="UP000325141">
    <property type="component" value="Unassembled WGS sequence"/>
</dbReference>
<proteinExistence type="predicted"/>
<sequence>MEEIIKYNENLISIKGTFNRPFFYELLSKYSFNKYFSYMYSSYNEYLLSKDDCNYIDLDKDEQFILLDKYNNSVVADILEASFCNYQFFKIILSNESLNHDEVRLIKAVNNTLKFHYDVNFFFYKSVENDVLWILKDKNIDFPENL</sequence>
<evidence type="ECO:0000313" key="2">
    <source>
        <dbReference type="Proteomes" id="UP000325141"/>
    </source>
</evidence>